<evidence type="ECO:0000313" key="2">
    <source>
        <dbReference type="EMBL" id="USW51579.1"/>
    </source>
</evidence>
<sequence length="121" mass="13680">MFVRSCPLFVAWTLAALVKSESEVYPHCYDGKCQGGECVIQPGNVPWPCPSKSPCVADGTYCFVDTYSWPVNMIVGCDGKWLGLAVQYQIELDKEWESRVADEKKSGILSPRVEKWLDRER</sequence>
<evidence type="ECO:0008006" key="4">
    <source>
        <dbReference type="Google" id="ProtNLM"/>
    </source>
</evidence>
<protein>
    <recommendedName>
        <fullName evidence="4">Granulins domain-containing protein</fullName>
    </recommendedName>
</protein>
<evidence type="ECO:0000313" key="3">
    <source>
        <dbReference type="Proteomes" id="UP001056384"/>
    </source>
</evidence>
<keyword evidence="1" id="KW-0732">Signal</keyword>
<feature type="chain" id="PRO_5040117200" description="Granulins domain-containing protein" evidence="1">
    <location>
        <begin position="23"/>
        <end position="121"/>
    </location>
</feature>
<reference evidence="2" key="1">
    <citation type="submission" date="2022-06" db="EMBL/GenBank/DDBJ databases">
        <title>Complete genome sequences of two strains of the flax pathogen Septoria linicola.</title>
        <authorList>
            <person name="Lapalu N."/>
            <person name="Simon A."/>
            <person name="Demenou B."/>
            <person name="Paumier D."/>
            <person name="Guillot M.-P."/>
            <person name="Gout L."/>
            <person name="Valade R."/>
        </authorList>
    </citation>
    <scope>NUCLEOTIDE SEQUENCE</scope>
    <source>
        <strain evidence="2">SE15195</strain>
    </source>
</reference>
<keyword evidence="3" id="KW-1185">Reference proteome</keyword>
<name>A0A9Q9ANR1_9PEZI</name>
<dbReference type="Proteomes" id="UP001056384">
    <property type="component" value="Chromosome 3"/>
</dbReference>
<dbReference type="AlphaFoldDB" id="A0A9Q9ANR1"/>
<dbReference type="EMBL" id="CP099420">
    <property type="protein sequence ID" value="USW51579.1"/>
    <property type="molecule type" value="Genomic_DNA"/>
</dbReference>
<organism evidence="2 3">
    <name type="scientific">Septoria linicola</name>
    <dbReference type="NCBI Taxonomy" id="215465"/>
    <lineage>
        <taxon>Eukaryota</taxon>
        <taxon>Fungi</taxon>
        <taxon>Dikarya</taxon>
        <taxon>Ascomycota</taxon>
        <taxon>Pezizomycotina</taxon>
        <taxon>Dothideomycetes</taxon>
        <taxon>Dothideomycetidae</taxon>
        <taxon>Mycosphaerellales</taxon>
        <taxon>Mycosphaerellaceae</taxon>
        <taxon>Septoria</taxon>
    </lineage>
</organism>
<accession>A0A9Q9ANR1</accession>
<gene>
    <name evidence="2" type="ORF">Slin15195_G048980</name>
</gene>
<evidence type="ECO:0000256" key="1">
    <source>
        <dbReference type="SAM" id="SignalP"/>
    </source>
</evidence>
<feature type="signal peptide" evidence="1">
    <location>
        <begin position="1"/>
        <end position="22"/>
    </location>
</feature>
<proteinExistence type="predicted"/>